<accession>A0A6H2A4T7</accession>
<dbReference type="AlphaFoldDB" id="A0A6H2A4T7"/>
<feature type="transmembrane region" description="Helical" evidence="1">
    <location>
        <begin position="6"/>
        <end position="29"/>
    </location>
</feature>
<protein>
    <submittedName>
        <fullName evidence="2">Uncharacterized protein</fullName>
    </submittedName>
</protein>
<keyword evidence="1" id="KW-0472">Membrane</keyword>
<keyword evidence="1" id="KW-1133">Transmembrane helix</keyword>
<dbReference type="EMBL" id="MT142524">
    <property type="protein sequence ID" value="QJA84125.1"/>
    <property type="molecule type" value="Genomic_DNA"/>
</dbReference>
<organism evidence="2">
    <name type="scientific">viral metagenome</name>
    <dbReference type="NCBI Taxonomy" id="1070528"/>
    <lineage>
        <taxon>unclassified sequences</taxon>
        <taxon>metagenomes</taxon>
        <taxon>organismal metagenomes</taxon>
    </lineage>
</organism>
<sequence>MTSDYAGLRFWMDVVQMVGIGALGIYTWWSNREKVTAKRFTALEKEMTKRVTEDAIVNMEAARKENCSLHLARTASLELTMTRIDSEQKNSPGRTDINELHARVTSVVSRAENLAGRLEGIVHNVELINEHLMERGNKG</sequence>
<gene>
    <name evidence="4" type="ORF">MM415A00224_0024</name>
    <name evidence="3" type="ORF">MM415B00387_0032</name>
    <name evidence="2" type="ORF">TM448A05541_0004</name>
</gene>
<keyword evidence="1" id="KW-0812">Transmembrane</keyword>
<reference evidence="2" key="1">
    <citation type="submission" date="2020-03" db="EMBL/GenBank/DDBJ databases">
        <title>The deep terrestrial virosphere.</title>
        <authorList>
            <person name="Holmfeldt K."/>
            <person name="Nilsson E."/>
            <person name="Simone D."/>
            <person name="Lopez-Fernandez M."/>
            <person name="Wu X."/>
            <person name="de Brujin I."/>
            <person name="Lundin D."/>
            <person name="Andersson A."/>
            <person name="Bertilsson S."/>
            <person name="Dopson M."/>
        </authorList>
    </citation>
    <scope>NUCLEOTIDE SEQUENCE</scope>
    <source>
        <strain evidence="4">MM415A00224</strain>
        <strain evidence="3">MM415B00387</strain>
        <strain evidence="2">TM448A05541</strain>
    </source>
</reference>
<evidence type="ECO:0000256" key="1">
    <source>
        <dbReference type="SAM" id="Phobius"/>
    </source>
</evidence>
<evidence type="ECO:0000313" key="3">
    <source>
        <dbReference type="EMBL" id="QJA65539.1"/>
    </source>
</evidence>
<dbReference type="EMBL" id="MT144531">
    <property type="protein sequence ID" value="QJA54709.1"/>
    <property type="molecule type" value="Genomic_DNA"/>
</dbReference>
<name>A0A6H2A4T7_9ZZZZ</name>
<proteinExistence type="predicted"/>
<dbReference type="EMBL" id="MT141540">
    <property type="protein sequence ID" value="QJA65539.1"/>
    <property type="molecule type" value="Genomic_DNA"/>
</dbReference>
<evidence type="ECO:0000313" key="4">
    <source>
        <dbReference type="EMBL" id="QJA84125.1"/>
    </source>
</evidence>
<evidence type="ECO:0000313" key="2">
    <source>
        <dbReference type="EMBL" id="QJA54709.1"/>
    </source>
</evidence>